<feature type="transmembrane region" description="Helical" evidence="6">
    <location>
        <begin position="442"/>
        <end position="460"/>
    </location>
</feature>
<accession>A0ABN3X1R1</accession>
<keyword evidence="3 6" id="KW-0812">Transmembrane</keyword>
<feature type="transmembrane region" description="Helical" evidence="6">
    <location>
        <begin position="258"/>
        <end position="277"/>
    </location>
</feature>
<feature type="transmembrane region" description="Helical" evidence="6">
    <location>
        <begin position="173"/>
        <end position="193"/>
    </location>
</feature>
<dbReference type="Pfam" id="PF13520">
    <property type="entry name" value="AA_permease_2"/>
    <property type="match status" value="1"/>
</dbReference>
<feature type="transmembrane region" description="Helical" evidence="6">
    <location>
        <begin position="213"/>
        <end position="238"/>
    </location>
</feature>
<evidence type="ECO:0000256" key="1">
    <source>
        <dbReference type="ARBA" id="ARBA00004651"/>
    </source>
</evidence>
<evidence type="ECO:0000256" key="6">
    <source>
        <dbReference type="SAM" id="Phobius"/>
    </source>
</evidence>
<evidence type="ECO:0000313" key="8">
    <source>
        <dbReference type="Proteomes" id="UP001500403"/>
    </source>
</evidence>
<protein>
    <submittedName>
        <fullName evidence="7">Ethanolamine permease</fullName>
    </submittedName>
</protein>
<evidence type="ECO:0000256" key="5">
    <source>
        <dbReference type="ARBA" id="ARBA00023136"/>
    </source>
</evidence>
<feature type="transmembrane region" description="Helical" evidence="6">
    <location>
        <begin position="309"/>
        <end position="328"/>
    </location>
</feature>
<dbReference type="PANTHER" id="PTHR42770:SF7">
    <property type="entry name" value="MEMBRANE PROTEIN"/>
    <property type="match status" value="1"/>
</dbReference>
<comment type="caution">
    <text evidence="7">The sequence shown here is derived from an EMBL/GenBank/DDBJ whole genome shotgun (WGS) entry which is preliminary data.</text>
</comment>
<evidence type="ECO:0000256" key="2">
    <source>
        <dbReference type="ARBA" id="ARBA00022475"/>
    </source>
</evidence>
<feature type="transmembrane region" description="Helical" evidence="6">
    <location>
        <begin position="413"/>
        <end position="436"/>
    </location>
</feature>
<dbReference type="InterPro" id="IPR002293">
    <property type="entry name" value="AA/rel_permease1"/>
</dbReference>
<dbReference type="NCBIfam" id="TIGR00908">
    <property type="entry name" value="2A0305"/>
    <property type="match status" value="1"/>
</dbReference>
<evidence type="ECO:0000256" key="3">
    <source>
        <dbReference type="ARBA" id="ARBA00022692"/>
    </source>
</evidence>
<dbReference type="InterPro" id="IPR050367">
    <property type="entry name" value="APC_superfamily"/>
</dbReference>
<evidence type="ECO:0000313" key="7">
    <source>
        <dbReference type="EMBL" id="GAA2934514.1"/>
    </source>
</evidence>
<gene>
    <name evidence="7" type="primary">eat</name>
    <name evidence="7" type="ORF">GCM10010446_19280</name>
</gene>
<organism evidence="7 8">
    <name type="scientific">Streptomyces enissocaesilis</name>
    <dbReference type="NCBI Taxonomy" id="332589"/>
    <lineage>
        <taxon>Bacteria</taxon>
        <taxon>Bacillati</taxon>
        <taxon>Actinomycetota</taxon>
        <taxon>Actinomycetes</taxon>
        <taxon>Kitasatosporales</taxon>
        <taxon>Streptomycetaceae</taxon>
        <taxon>Streptomyces</taxon>
        <taxon>Streptomyces rochei group</taxon>
    </lineage>
</organism>
<dbReference type="PANTHER" id="PTHR42770">
    <property type="entry name" value="AMINO ACID TRANSPORTER-RELATED"/>
    <property type="match status" value="1"/>
</dbReference>
<dbReference type="Proteomes" id="UP001500403">
    <property type="component" value="Unassembled WGS sequence"/>
</dbReference>
<dbReference type="EMBL" id="BAAAUD010000018">
    <property type="protein sequence ID" value="GAA2934514.1"/>
    <property type="molecule type" value="Genomic_DNA"/>
</dbReference>
<feature type="transmembrane region" description="Helical" evidence="6">
    <location>
        <begin position="354"/>
        <end position="373"/>
    </location>
</feature>
<dbReference type="InterPro" id="IPR004757">
    <property type="entry name" value="EtNH_permease"/>
</dbReference>
<feature type="transmembrane region" description="Helical" evidence="6">
    <location>
        <begin position="379"/>
        <end position="401"/>
    </location>
</feature>
<dbReference type="RefSeq" id="WP_344493405.1">
    <property type="nucleotide sequence ID" value="NZ_BAAAUD010000018.1"/>
</dbReference>
<keyword evidence="5 6" id="KW-0472">Membrane</keyword>
<comment type="subcellular location">
    <subcellularLocation>
        <location evidence="1">Cell membrane</location>
        <topology evidence="1">Multi-pass membrane protein</topology>
    </subcellularLocation>
</comment>
<dbReference type="Gene3D" id="1.20.1740.10">
    <property type="entry name" value="Amino acid/polyamine transporter I"/>
    <property type="match status" value="1"/>
</dbReference>
<feature type="transmembrane region" description="Helical" evidence="6">
    <location>
        <begin position="64"/>
        <end position="86"/>
    </location>
</feature>
<feature type="transmembrane region" description="Helical" evidence="6">
    <location>
        <begin position="34"/>
        <end position="52"/>
    </location>
</feature>
<evidence type="ECO:0000256" key="4">
    <source>
        <dbReference type="ARBA" id="ARBA00022989"/>
    </source>
</evidence>
<feature type="transmembrane region" description="Helical" evidence="6">
    <location>
        <begin position="106"/>
        <end position="134"/>
    </location>
</feature>
<keyword evidence="4 6" id="KW-1133">Transmembrane helix</keyword>
<dbReference type="PIRSF" id="PIRSF006060">
    <property type="entry name" value="AA_transporter"/>
    <property type="match status" value="1"/>
</dbReference>
<reference evidence="7 8" key="1">
    <citation type="journal article" date="2019" name="Int. J. Syst. Evol. Microbiol.">
        <title>The Global Catalogue of Microorganisms (GCM) 10K type strain sequencing project: providing services to taxonomists for standard genome sequencing and annotation.</title>
        <authorList>
            <consortium name="The Broad Institute Genomics Platform"/>
            <consortium name="The Broad Institute Genome Sequencing Center for Infectious Disease"/>
            <person name="Wu L."/>
            <person name="Ma J."/>
        </authorList>
    </citation>
    <scope>NUCLEOTIDE SEQUENCE [LARGE SCALE GENOMIC DNA]</scope>
    <source>
        <strain evidence="7 8">JCM 9088</strain>
    </source>
</reference>
<feature type="transmembrane region" description="Helical" evidence="6">
    <location>
        <begin position="140"/>
        <end position="166"/>
    </location>
</feature>
<keyword evidence="8" id="KW-1185">Reference proteome</keyword>
<proteinExistence type="predicted"/>
<keyword evidence="2" id="KW-1003">Cell membrane</keyword>
<sequence length="489" mass="50911">MADSTDSRTPPPAPAAPSADAGYLRRRTLRRGSAGWLLLTGLGVAYVVSGDFSGWNIGLSEGGFGGLAIATLLMGVMYACLVFALAELSAVLPTAGGGYGFARRALGTWGGFLTGTAILIEYILAPAAISIFIGDYVESLGLFGLTAGWPVYLACFAVFIGIHLWGVGEALRFSLVVTAIAVAALLIFAAGAFPEFSADGLDDIPVDREAFGASSWLPFGLLGIWAAFPFGMWFFLGVEGVPLAAEEAKDPVRSMPRALATSMAVLALLALVTFFAATGARGAAAVQDAGNPLVVALQGDGGPTPLSRFVNYAGLAGLVASFFSLIYAGSRQLFALSRAGYLPRFLSLTSRRKAPYLGLLIPGAIGFALAAGTGDGARMLNIAVFGATISYALMALSHIVLRRREPGLHRPYRTPGGVLTSSAAFVLALSALVATFLVDKEAAFIALGVYAVALAYFALYSRHRLVAAAPEEEFAALAEAEAELERDRS</sequence>
<name>A0ABN3X1R1_9ACTN</name>